<accession>F4QTL4</accession>
<gene>
    <name evidence="7" type="ORF">ABI_45110</name>
</gene>
<dbReference type="RefSeq" id="WP_006275285.1">
    <property type="nucleotide sequence ID" value="NZ_GL883080.1"/>
</dbReference>
<proteinExistence type="predicted"/>
<reference evidence="8" key="1">
    <citation type="submission" date="2011-03" db="EMBL/GenBank/DDBJ databases">
        <title>Draft genome sequence of Brevundimonas diminuta.</title>
        <authorList>
            <person name="Brown P.J.B."/>
            <person name="Buechlein A."/>
            <person name="Hemmerich C."/>
            <person name="Brun Y.V."/>
        </authorList>
    </citation>
    <scope>NUCLEOTIDE SEQUENCE [LARGE SCALE GENOMIC DNA]</scope>
    <source>
        <strain evidence="8">C19</strain>
    </source>
</reference>
<keyword evidence="8" id="KW-1185">Reference proteome</keyword>
<dbReference type="PANTHER" id="PTHR22913:SF12">
    <property type="entry name" value="MANNURONAN SYNTHASE"/>
    <property type="match status" value="1"/>
</dbReference>
<dbReference type="SUPFAM" id="SSF53448">
    <property type="entry name" value="Nucleotide-diphospho-sugar transferases"/>
    <property type="match status" value="1"/>
</dbReference>
<dbReference type="Proteomes" id="UP000006512">
    <property type="component" value="Unassembled WGS sequence"/>
</dbReference>
<dbReference type="eggNOG" id="COG1215">
    <property type="taxonomic scope" value="Bacteria"/>
</dbReference>
<dbReference type="GO" id="GO:0085029">
    <property type="term" value="P:extracellular matrix assembly"/>
    <property type="evidence" value="ECO:0007669"/>
    <property type="project" value="TreeGrafter"/>
</dbReference>
<evidence type="ECO:0000256" key="3">
    <source>
        <dbReference type="ARBA" id="ARBA00022676"/>
    </source>
</evidence>
<dbReference type="EMBL" id="GL883080">
    <property type="protein sequence ID" value="EGF90084.1"/>
    <property type="molecule type" value="Genomic_DNA"/>
</dbReference>
<keyword evidence="2" id="KW-1003">Cell membrane</keyword>
<evidence type="ECO:0000313" key="8">
    <source>
        <dbReference type="Proteomes" id="UP000006512"/>
    </source>
</evidence>
<feature type="transmembrane region" description="Helical" evidence="6">
    <location>
        <begin position="29"/>
        <end position="54"/>
    </location>
</feature>
<dbReference type="GO" id="GO:0050501">
    <property type="term" value="F:hyaluronan synthase activity"/>
    <property type="evidence" value="ECO:0007669"/>
    <property type="project" value="TreeGrafter"/>
</dbReference>
<keyword evidence="3" id="KW-0328">Glycosyltransferase</keyword>
<dbReference type="AlphaFoldDB" id="F4QTL4"/>
<keyword evidence="6" id="KW-0812">Transmembrane</keyword>
<dbReference type="GO" id="GO:0005886">
    <property type="term" value="C:plasma membrane"/>
    <property type="evidence" value="ECO:0007669"/>
    <property type="project" value="UniProtKB-SubCell"/>
</dbReference>
<evidence type="ECO:0000256" key="4">
    <source>
        <dbReference type="ARBA" id="ARBA00022679"/>
    </source>
</evidence>
<dbReference type="PANTHER" id="PTHR22913">
    <property type="entry name" value="HYALURONAN SYNTHASE"/>
    <property type="match status" value="1"/>
</dbReference>
<sequence>MTGLLGYAVLLLAISLAMPQELFNQQSAHFLLAIGLIASWRYIWAATHLVRSLIYRHIVFPRLRRQADAMGVDGMPTHAYLLLTSFRIDTETSTDVYRAAIEEAARTKIPVTLVASLVEMADQRLVKQLFIAMDPPPHVTLSFIRIGGTGKRDALAQGLRTIQMMLPPPGAVVVVVDGDTVLEPYCLQRSLPFFKVMPDISAFTTDEVCEVRGARVFHDWYNMRFAQRQILMCSMGLSKRVLTLTGRMSAFRVEVATDPGFIKQLESDTIDHWRLGRFAFLTGDDKSTWYWILRHGGKMAYIPDVTVNTVESPPDNDFVRASTMLMVRWFGNMLRNNSRALALGPRKIGLFVWWTVLDQRVSMWTATVGPTAAILLTLYYGPMSLVVYAYWIAVTRFIQTLALLTARKDVAWTFPFLLFFNQVYGSMVKTYIFFRLDRQKWTRQNTTVARNLGGFSKQVINMTSWSMHAVAILFFLACVGTYLGVFKPFSFLPLL</sequence>
<organism evidence="7 8">
    <name type="scientific">Asticcacaulis biprosthecium C19</name>
    <dbReference type="NCBI Taxonomy" id="715226"/>
    <lineage>
        <taxon>Bacteria</taxon>
        <taxon>Pseudomonadati</taxon>
        <taxon>Pseudomonadota</taxon>
        <taxon>Alphaproteobacteria</taxon>
        <taxon>Caulobacterales</taxon>
        <taxon>Caulobacteraceae</taxon>
        <taxon>Asticcacaulis</taxon>
    </lineage>
</organism>
<dbReference type="Pfam" id="PF13641">
    <property type="entry name" value="Glyco_tranf_2_3"/>
    <property type="match status" value="1"/>
</dbReference>
<dbReference type="GO" id="GO:0030213">
    <property type="term" value="P:hyaluronan biosynthetic process"/>
    <property type="evidence" value="ECO:0007669"/>
    <property type="project" value="TreeGrafter"/>
</dbReference>
<feature type="transmembrane region" description="Helical" evidence="6">
    <location>
        <begin position="465"/>
        <end position="485"/>
    </location>
</feature>
<feature type="transmembrane region" description="Helical" evidence="6">
    <location>
        <begin position="412"/>
        <end position="434"/>
    </location>
</feature>
<dbReference type="HOGENOM" id="CLU_024914_0_0_5"/>
<evidence type="ECO:0000256" key="5">
    <source>
        <dbReference type="ARBA" id="ARBA00023136"/>
    </source>
</evidence>
<comment type="subcellular location">
    <subcellularLocation>
        <location evidence="1">Cell membrane</location>
    </subcellularLocation>
</comment>
<dbReference type="InterPro" id="IPR029044">
    <property type="entry name" value="Nucleotide-diphossugar_trans"/>
</dbReference>
<evidence type="ECO:0000256" key="1">
    <source>
        <dbReference type="ARBA" id="ARBA00004236"/>
    </source>
</evidence>
<dbReference type="OrthoDB" id="6964257at2"/>
<keyword evidence="6" id="KW-1133">Transmembrane helix</keyword>
<evidence type="ECO:0000256" key="6">
    <source>
        <dbReference type="SAM" id="Phobius"/>
    </source>
</evidence>
<protein>
    <submittedName>
        <fullName evidence="7">Glycosyl transferase Alg8</fullName>
    </submittedName>
</protein>
<evidence type="ECO:0000256" key="2">
    <source>
        <dbReference type="ARBA" id="ARBA00022475"/>
    </source>
</evidence>
<keyword evidence="5 6" id="KW-0472">Membrane</keyword>
<evidence type="ECO:0000313" key="7">
    <source>
        <dbReference type="EMBL" id="EGF90084.1"/>
    </source>
</evidence>
<name>F4QTL4_9CAUL</name>
<keyword evidence="4 7" id="KW-0808">Transferase</keyword>
<dbReference type="STRING" id="715226.ABI_45110"/>